<feature type="domain" description="Pseudouridine synthase RsuA/RluA-like" evidence="3">
    <location>
        <begin position="124"/>
        <end position="271"/>
    </location>
</feature>
<dbReference type="InterPro" id="IPR006224">
    <property type="entry name" value="PsdUridine_synth_RluA-like_CS"/>
</dbReference>
<dbReference type="InParanoid" id="K1VM86"/>
<sequence length="596" mass="67049">MLTLQLLLIRPRSRDHPTTMSNELDAVVKNGTDGPKRTEKTYPQGMHPRLRYLQPYWWPYRTFCKQRWIGRQLLEVISTEFRDRSVDYYLRLGWLADISNTVHRHEPPITNDPVLVLHIDKEKDFVVVSKPGSMPVHAAGRYFKHTLLELLKTDYGINAFAVNRLDRLTSGLMILALSGKTSSRLANEFKEGTVKKEYIARVRGKFPEGDIVVDQPLLSVDRQMGLVIVAPQGKESKTIFTRMSYDEKRDQSVVHCKPQTGRTHQLRVHLQWLGYPIANDPLYSQEEIWGPGCGKGGVDLVDQVEGESSQMAAIRERVVNMDQRRRTGTTPPPIPDDSARLAGNETAPEHGATVPMRDEGVYANIDIRSPIRLSEQARNVIAGLRRQRDEADDWGKWKEVIWATKKAQDELEAAAGEESEKDKRKRAKIPHPSVNNNLKRSKAVERPILDDTPSPMTPPIEIPDGFCTQCYTPLAPDPDPETLFIYLHALRYETEGLGTWETPLPKWASAEWDGDWRGWVGGTPANAIPMLPEAKARLDAQIAQIEAENAEEARLAAEAEAAEAAGGEKMSVDTPQENGQAVEEDVEMGERIAQPA</sequence>
<dbReference type="SUPFAM" id="SSF55120">
    <property type="entry name" value="Pseudouridine synthase"/>
    <property type="match status" value="1"/>
</dbReference>
<dbReference type="PANTHER" id="PTHR21600:SF40">
    <property type="entry name" value="PSEUDOURIDYLATE SYNTHASE RPUSD2"/>
    <property type="match status" value="1"/>
</dbReference>
<dbReference type="Pfam" id="PF00849">
    <property type="entry name" value="PseudoU_synth_2"/>
    <property type="match status" value="1"/>
</dbReference>
<evidence type="ECO:0000256" key="2">
    <source>
        <dbReference type="SAM" id="MobiDB-lite"/>
    </source>
</evidence>
<reference evidence="4 5" key="1">
    <citation type="journal article" date="2012" name="Eukaryot. Cell">
        <title>Genome sequence of the Trichosporon asahii environmental strain CBS 8904.</title>
        <authorList>
            <person name="Yang R.Y."/>
            <person name="Li H.T."/>
            <person name="Zhu H."/>
            <person name="Zhou G.P."/>
            <person name="Wang M."/>
            <person name="Wang L."/>
        </authorList>
    </citation>
    <scope>NUCLEOTIDE SEQUENCE [LARGE SCALE GENOMIC DNA]</scope>
    <source>
        <strain evidence="4 5">CBS 8904</strain>
    </source>
</reference>
<dbReference type="FunCoup" id="K1VM86">
    <property type="interactions" value="268"/>
</dbReference>
<comment type="caution">
    <text evidence="4">The sequence shown here is derived from an EMBL/GenBank/DDBJ whole genome shotgun (WGS) entry which is preliminary data.</text>
</comment>
<dbReference type="Proteomes" id="UP000006757">
    <property type="component" value="Unassembled WGS sequence"/>
</dbReference>
<proteinExistence type="predicted"/>
<evidence type="ECO:0000313" key="4">
    <source>
        <dbReference type="EMBL" id="EKC97837.1"/>
    </source>
</evidence>
<feature type="region of interest" description="Disordered" evidence="2">
    <location>
        <begin position="412"/>
        <end position="439"/>
    </location>
</feature>
<dbReference type="CDD" id="cd02557">
    <property type="entry name" value="PseudoU_synth_ScRIB2"/>
    <property type="match status" value="1"/>
</dbReference>
<dbReference type="InterPro" id="IPR020103">
    <property type="entry name" value="PsdUridine_synth_cat_dom_sf"/>
</dbReference>
<dbReference type="InterPro" id="IPR050188">
    <property type="entry name" value="RluA_PseudoU_synthase"/>
</dbReference>
<feature type="region of interest" description="Disordered" evidence="2">
    <location>
        <begin position="323"/>
        <end position="352"/>
    </location>
</feature>
<dbReference type="Gene3D" id="3.30.2350.10">
    <property type="entry name" value="Pseudouridine synthase"/>
    <property type="match status" value="1"/>
</dbReference>
<dbReference type="GO" id="GO:0003723">
    <property type="term" value="F:RNA binding"/>
    <property type="evidence" value="ECO:0007669"/>
    <property type="project" value="InterPro"/>
</dbReference>
<evidence type="ECO:0000259" key="3">
    <source>
        <dbReference type="Pfam" id="PF00849"/>
    </source>
</evidence>
<name>K1VM86_TRIAC</name>
<keyword evidence="5" id="KW-1185">Reference proteome</keyword>
<accession>K1VM86</accession>
<dbReference type="PANTHER" id="PTHR21600">
    <property type="entry name" value="MITOCHONDRIAL RNA PSEUDOURIDINE SYNTHASE"/>
    <property type="match status" value="1"/>
</dbReference>
<dbReference type="InterPro" id="IPR006225">
    <property type="entry name" value="PsdUridine_synth_RluC/D"/>
</dbReference>
<feature type="active site" evidence="1">
    <location>
        <position position="166"/>
    </location>
</feature>
<feature type="region of interest" description="Disordered" evidence="2">
    <location>
        <begin position="553"/>
        <end position="596"/>
    </location>
</feature>
<dbReference type="OrthoDB" id="424794at2759"/>
<dbReference type="PROSITE" id="PS01129">
    <property type="entry name" value="PSI_RLU"/>
    <property type="match status" value="1"/>
</dbReference>
<dbReference type="NCBIfam" id="TIGR00005">
    <property type="entry name" value="rluA_subfam"/>
    <property type="match status" value="1"/>
</dbReference>
<gene>
    <name evidence="4" type="ORF">A1Q2_07840</name>
</gene>
<evidence type="ECO:0000256" key="1">
    <source>
        <dbReference type="PIRSR" id="PIRSR606225-1"/>
    </source>
</evidence>
<protein>
    <recommendedName>
        <fullName evidence="3">Pseudouridine synthase RsuA/RluA-like domain-containing protein</fullName>
    </recommendedName>
</protein>
<dbReference type="GO" id="GO:0009982">
    <property type="term" value="F:pseudouridine synthase activity"/>
    <property type="evidence" value="ECO:0007669"/>
    <property type="project" value="InterPro"/>
</dbReference>
<dbReference type="AlphaFoldDB" id="K1VM86"/>
<dbReference type="HOGENOM" id="CLU_016902_12_0_1"/>
<dbReference type="InterPro" id="IPR006145">
    <property type="entry name" value="PsdUridine_synth_RsuA/RluA"/>
</dbReference>
<dbReference type="GO" id="GO:0000455">
    <property type="term" value="P:enzyme-directed rRNA pseudouridine synthesis"/>
    <property type="evidence" value="ECO:0007669"/>
    <property type="project" value="TreeGrafter"/>
</dbReference>
<dbReference type="STRING" id="1220162.K1VM86"/>
<evidence type="ECO:0000313" key="5">
    <source>
        <dbReference type="Proteomes" id="UP000006757"/>
    </source>
</evidence>
<dbReference type="EMBL" id="AMBO01000401">
    <property type="protein sequence ID" value="EKC97837.1"/>
    <property type="molecule type" value="Genomic_DNA"/>
</dbReference>
<dbReference type="OMA" id="PIRIIYD"/>
<organism evidence="4 5">
    <name type="scientific">Trichosporon asahii var. asahii (strain CBS 8904)</name>
    <name type="common">Yeast</name>
    <dbReference type="NCBI Taxonomy" id="1220162"/>
    <lineage>
        <taxon>Eukaryota</taxon>
        <taxon>Fungi</taxon>
        <taxon>Dikarya</taxon>
        <taxon>Basidiomycota</taxon>
        <taxon>Agaricomycotina</taxon>
        <taxon>Tremellomycetes</taxon>
        <taxon>Trichosporonales</taxon>
        <taxon>Trichosporonaceae</taxon>
        <taxon>Trichosporon</taxon>
    </lineage>
</organism>
<dbReference type="eggNOG" id="KOG1919">
    <property type="taxonomic scope" value="Eukaryota"/>
</dbReference>